<keyword evidence="2" id="KW-1185">Reference proteome</keyword>
<dbReference type="RefSeq" id="WP_326592865.1">
    <property type="nucleotide sequence ID" value="NZ_CP109114.1"/>
</dbReference>
<dbReference type="Proteomes" id="UP001330827">
    <property type="component" value="Chromosome"/>
</dbReference>
<accession>A0ABZ1G568</accession>
<protein>
    <submittedName>
        <fullName evidence="1">Phage tail protein</fullName>
    </submittedName>
</protein>
<evidence type="ECO:0000313" key="2">
    <source>
        <dbReference type="Proteomes" id="UP001330827"/>
    </source>
</evidence>
<organism evidence="1 2">
    <name type="scientific">Streptomyces brevispora</name>
    <dbReference type="NCBI Taxonomy" id="887462"/>
    <lineage>
        <taxon>Bacteria</taxon>
        <taxon>Bacillati</taxon>
        <taxon>Actinomycetota</taxon>
        <taxon>Actinomycetes</taxon>
        <taxon>Kitasatosporales</taxon>
        <taxon>Streptomycetaceae</taxon>
        <taxon>Streptomyces</taxon>
    </lineage>
</organism>
<reference evidence="1 2" key="1">
    <citation type="submission" date="2022-10" db="EMBL/GenBank/DDBJ databases">
        <title>The complete genomes of actinobacterial strains from the NBC collection.</title>
        <authorList>
            <person name="Joergensen T.S."/>
            <person name="Alvarez Arevalo M."/>
            <person name="Sterndorff E.B."/>
            <person name="Faurdal D."/>
            <person name="Vuksanovic O."/>
            <person name="Mourched A.-S."/>
            <person name="Charusanti P."/>
            <person name="Shaw S."/>
            <person name="Blin K."/>
            <person name="Weber T."/>
        </authorList>
    </citation>
    <scope>NUCLEOTIDE SEQUENCE [LARGE SCALE GENOMIC DNA]</scope>
    <source>
        <strain evidence="1 2">NBC 01769</strain>
    </source>
</reference>
<gene>
    <name evidence="1" type="ORF">OIE64_16955</name>
</gene>
<name>A0ABZ1G568_9ACTN</name>
<sequence>MLPIPAGALAALTGPAARPVRAAWSNDGGTTWMPVPTVGGGEVRPDAGAECRYSGTVDLLGVPLGRSGVNTAVTRVRLWQGLQPPRSEVVWVPAGTYVVDHISRTRLGAGLELLGLEDAIRTARLPVARTIGPDTARVLVEQLVAEALPGTPISWRPGIKPDTRIPQTTVDEDRWAALSDIAAALAGSVWVDARGVLTLGPTPTLDDEAVWRIPYGTAVVEPAEEQTAEGLVNLWTVSGDGGDGAPVVGPVFAWDNDPRSITYAGPDPVKDPGAPQRLGLAHVRVRAQRHTSALITGAGQAYDVAQSLLAASLGVQSSLSFTAVGHPGLEASDVVEVEVRPGEWQRHIIDSCPYSLGGITQSCTTRTTSRRLQ</sequence>
<proteinExistence type="predicted"/>
<evidence type="ECO:0000313" key="1">
    <source>
        <dbReference type="EMBL" id="WSC14367.1"/>
    </source>
</evidence>
<dbReference type="EMBL" id="CP109114">
    <property type="protein sequence ID" value="WSC14367.1"/>
    <property type="molecule type" value="Genomic_DNA"/>
</dbReference>